<reference evidence="2 3" key="1">
    <citation type="submission" date="2020-12" db="EMBL/GenBank/DDBJ databases">
        <title>Complete genome sequence of Burkholderia anthina BJQ0011.</title>
        <authorList>
            <person name="Xu Y."/>
        </authorList>
    </citation>
    <scope>NUCLEOTIDE SEQUENCE [LARGE SCALE GENOMIC DNA]</scope>
    <source>
        <strain evidence="2 3">BJQ0011</strain>
    </source>
</reference>
<organism evidence="2 3">
    <name type="scientific">Burkholderia anthina</name>
    <dbReference type="NCBI Taxonomy" id="179879"/>
    <lineage>
        <taxon>Bacteria</taxon>
        <taxon>Pseudomonadati</taxon>
        <taxon>Pseudomonadota</taxon>
        <taxon>Betaproteobacteria</taxon>
        <taxon>Burkholderiales</taxon>
        <taxon>Burkholderiaceae</taxon>
        <taxon>Burkholderia</taxon>
        <taxon>Burkholderia cepacia complex</taxon>
    </lineage>
</organism>
<proteinExistence type="predicted"/>
<gene>
    <name evidence="2" type="ORF">JFN94_01915</name>
</gene>
<name>A0A7T7AHM5_9BURK</name>
<accession>A0A7T7AHM5</accession>
<dbReference type="Proteomes" id="UP000596205">
    <property type="component" value="Chromosome 1"/>
</dbReference>
<protein>
    <submittedName>
        <fullName evidence="2">Uncharacterized protein</fullName>
    </submittedName>
</protein>
<evidence type="ECO:0000313" key="3">
    <source>
        <dbReference type="Proteomes" id="UP000596205"/>
    </source>
</evidence>
<keyword evidence="1" id="KW-0472">Membrane</keyword>
<feature type="transmembrane region" description="Helical" evidence="1">
    <location>
        <begin position="35"/>
        <end position="53"/>
    </location>
</feature>
<dbReference type="AlphaFoldDB" id="A0A7T7AHM5"/>
<dbReference type="KEGG" id="bann:JFN94_01915"/>
<sequence length="117" mass="13303">MFMSLWFVASAATALGIASDMRCLGVNRVGTSRNGWLLACACAGPIAVGVYTYRRRAVWRSLIHAVWQAAGDETHPMHERRQRLLALRHTSLISRRVFFACWEQLEDEERVSGVRNR</sequence>
<evidence type="ECO:0000256" key="1">
    <source>
        <dbReference type="SAM" id="Phobius"/>
    </source>
</evidence>
<keyword evidence="1" id="KW-1133">Transmembrane helix</keyword>
<keyword evidence="1" id="KW-0812">Transmembrane</keyword>
<evidence type="ECO:0000313" key="2">
    <source>
        <dbReference type="EMBL" id="QQK02958.1"/>
    </source>
</evidence>
<dbReference type="EMBL" id="CP066769">
    <property type="protein sequence ID" value="QQK02958.1"/>
    <property type="molecule type" value="Genomic_DNA"/>
</dbReference>
<dbReference type="RefSeq" id="WP_199568575.1">
    <property type="nucleotide sequence ID" value="NZ_CP066769.1"/>
</dbReference>